<dbReference type="PANTHER" id="PTHR39166:SF1">
    <property type="entry name" value="BLL1166 PROTEIN"/>
    <property type="match status" value="1"/>
</dbReference>
<accession>A0A6H2H2R3</accession>
<dbReference type="KEGG" id="palr:HGI30_22100"/>
<evidence type="ECO:0000313" key="1">
    <source>
        <dbReference type="EMBL" id="QJC53952.1"/>
    </source>
</evidence>
<keyword evidence="1" id="KW-0808">Transferase</keyword>
<evidence type="ECO:0000313" key="2">
    <source>
        <dbReference type="Proteomes" id="UP000502136"/>
    </source>
</evidence>
<proteinExistence type="predicted"/>
<protein>
    <submittedName>
        <fullName evidence="1">Nucleotidyltransferase family protein</fullName>
    </submittedName>
</protein>
<gene>
    <name evidence="1" type="ORF">HGI30_22100</name>
</gene>
<dbReference type="RefSeq" id="WP_168909480.1">
    <property type="nucleotide sequence ID" value="NZ_CP051428.1"/>
</dbReference>
<keyword evidence="2" id="KW-1185">Reference proteome</keyword>
<dbReference type="GO" id="GO:0016740">
    <property type="term" value="F:transferase activity"/>
    <property type="evidence" value="ECO:0007669"/>
    <property type="project" value="UniProtKB-KW"/>
</dbReference>
<name>A0A6H2H2R3_9BACL</name>
<dbReference type="AlphaFoldDB" id="A0A6H2H2R3"/>
<dbReference type="Proteomes" id="UP000502136">
    <property type="component" value="Chromosome"/>
</dbReference>
<sequence>MTKPSSGRSAELRNSPSEADLLRRLLDLAAAEPELMADLGHVREHGPPGAWLAAGYIRNLVWDRLHGRAERTPLDDADVVYHDPRCTDEAAEKPWEQALAGARPGLRWSVKNQARMHHKNGDEPFRGVADAMSRWPETATAVGLRLTQDGRLEAIAPHGLSDLLAMRLRPSPLQRDESLFGRRVAAKGWLERWPLVRLADERIADSVPKEKALHRKGE</sequence>
<dbReference type="Pfam" id="PF06042">
    <property type="entry name" value="NTP_transf_6"/>
    <property type="match status" value="1"/>
</dbReference>
<organism evidence="1 2">
    <name type="scientific">Paenibacillus albicereus</name>
    <dbReference type="NCBI Taxonomy" id="2726185"/>
    <lineage>
        <taxon>Bacteria</taxon>
        <taxon>Bacillati</taxon>
        <taxon>Bacillota</taxon>
        <taxon>Bacilli</taxon>
        <taxon>Bacillales</taxon>
        <taxon>Paenibacillaceae</taxon>
        <taxon>Paenibacillus</taxon>
    </lineage>
</organism>
<dbReference type="InterPro" id="IPR009267">
    <property type="entry name" value="NTP_transf_6"/>
</dbReference>
<dbReference type="EMBL" id="CP051428">
    <property type="protein sequence ID" value="QJC53952.1"/>
    <property type="molecule type" value="Genomic_DNA"/>
</dbReference>
<dbReference type="PANTHER" id="PTHR39166">
    <property type="entry name" value="BLL1166 PROTEIN"/>
    <property type="match status" value="1"/>
</dbReference>
<reference evidence="1 2" key="1">
    <citation type="submission" date="2020-04" db="EMBL/GenBank/DDBJ databases">
        <title>Novel Paenibacillus strain UniB2 isolated from commercial digestive syrup.</title>
        <authorList>
            <person name="Thorat V."/>
            <person name="Kirdat K."/>
            <person name="Tiwarekar B."/>
            <person name="Yadav A."/>
        </authorList>
    </citation>
    <scope>NUCLEOTIDE SEQUENCE [LARGE SCALE GENOMIC DNA]</scope>
    <source>
        <strain evidence="1 2">UniB2</strain>
    </source>
</reference>